<gene>
    <name evidence="3" type="ORF">CBOVIS_LOCUS3531</name>
</gene>
<feature type="signal peptide" evidence="2">
    <location>
        <begin position="1"/>
        <end position="18"/>
    </location>
</feature>
<evidence type="ECO:0000256" key="1">
    <source>
        <dbReference type="SAM" id="Phobius"/>
    </source>
</evidence>
<accession>A0A8S1EA74</accession>
<protein>
    <submittedName>
        <fullName evidence="3">Uncharacterized protein</fullName>
    </submittedName>
</protein>
<sequence>MLPNVVLLLYTFIASMSALRTDRHRINDDEFFGITTTVAPSYTFANARTCYDVCAVPCTPTFVYFGEKQLSMFNCIRKKPVKVSMMDTLKSGNLLSTLILIGIVTVVVISCMTCIYFCCCNTRRPKRTGNQRVQDDEFREHLEETFDEKPNRNKKFEHEVRLSN</sequence>
<reference evidence="3 4" key="1">
    <citation type="submission" date="2020-04" db="EMBL/GenBank/DDBJ databases">
        <authorList>
            <person name="Laetsch R D."/>
            <person name="Stevens L."/>
            <person name="Kumar S."/>
            <person name="Blaxter L. M."/>
        </authorList>
    </citation>
    <scope>NUCLEOTIDE SEQUENCE [LARGE SCALE GENOMIC DNA]</scope>
</reference>
<dbReference type="OrthoDB" id="5779998at2759"/>
<comment type="caution">
    <text evidence="3">The sequence shown here is derived from an EMBL/GenBank/DDBJ whole genome shotgun (WGS) entry which is preliminary data.</text>
</comment>
<keyword evidence="1" id="KW-0812">Transmembrane</keyword>
<feature type="chain" id="PRO_5035792343" evidence="2">
    <location>
        <begin position="19"/>
        <end position="164"/>
    </location>
</feature>
<feature type="transmembrane region" description="Helical" evidence="1">
    <location>
        <begin position="94"/>
        <end position="118"/>
    </location>
</feature>
<dbReference type="Proteomes" id="UP000494206">
    <property type="component" value="Unassembled WGS sequence"/>
</dbReference>
<keyword evidence="4" id="KW-1185">Reference proteome</keyword>
<name>A0A8S1EA74_9PELO</name>
<keyword evidence="1" id="KW-1133">Transmembrane helix</keyword>
<dbReference type="EMBL" id="CADEPM010000002">
    <property type="protein sequence ID" value="CAB3400637.1"/>
    <property type="molecule type" value="Genomic_DNA"/>
</dbReference>
<evidence type="ECO:0000313" key="4">
    <source>
        <dbReference type="Proteomes" id="UP000494206"/>
    </source>
</evidence>
<organism evidence="3 4">
    <name type="scientific">Caenorhabditis bovis</name>
    <dbReference type="NCBI Taxonomy" id="2654633"/>
    <lineage>
        <taxon>Eukaryota</taxon>
        <taxon>Metazoa</taxon>
        <taxon>Ecdysozoa</taxon>
        <taxon>Nematoda</taxon>
        <taxon>Chromadorea</taxon>
        <taxon>Rhabditida</taxon>
        <taxon>Rhabditina</taxon>
        <taxon>Rhabditomorpha</taxon>
        <taxon>Rhabditoidea</taxon>
        <taxon>Rhabditidae</taxon>
        <taxon>Peloderinae</taxon>
        <taxon>Caenorhabditis</taxon>
    </lineage>
</organism>
<keyword evidence="2" id="KW-0732">Signal</keyword>
<proteinExistence type="predicted"/>
<evidence type="ECO:0000256" key="2">
    <source>
        <dbReference type="SAM" id="SignalP"/>
    </source>
</evidence>
<evidence type="ECO:0000313" key="3">
    <source>
        <dbReference type="EMBL" id="CAB3400637.1"/>
    </source>
</evidence>
<keyword evidence="1" id="KW-0472">Membrane</keyword>
<dbReference type="AlphaFoldDB" id="A0A8S1EA74"/>